<keyword evidence="1" id="KW-0812">Transmembrane</keyword>
<comment type="caution">
    <text evidence="3">The sequence shown here is derived from an EMBL/GenBank/DDBJ whole genome shotgun (WGS) entry which is preliminary data.</text>
</comment>
<dbReference type="GO" id="GO:0016747">
    <property type="term" value="F:acyltransferase activity, transferring groups other than amino-acyl groups"/>
    <property type="evidence" value="ECO:0007669"/>
    <property type="project" value="InterPro"/>
</dbReference>
<sequence length="546" mass="56945">MFARLARGFARPLRASPFAPAPAGPAAALGPALAAPGRAGSRSGAGLANLQILRGFAAGIVLVHHAATYAQALRGAERPFATLDAMMGLWGVSVFFALSGFLMAGLVTRDRPLVFLAHRVVRIFPTYLAVVALFAALFAALGLSVGGLTPLALSLAPAGPRSYPLNVEWTLVFETSFYVVLFLIAVAGLARRLVPLALGWLALLAAAFLLLPGGTRDATLPPLYLLPLTAACMPFVGGLLLPRLIATGHIRPATGLLALPLAAACLLLDTDMARWLGGIAAVLLVGAAAAGPQIRGRGWAARGALALGDGSYVLYLVHVPVLTLTAWACPAEWSGLAYGATGIAAALAVTALLGPLDLTLYRRLRRRIDAAPLPALRRGLSLYLVLFLACAAWGSTETARNDWQDVRARAALAQLPPDVFTTPSLARTAISGRGLALPPSVQSALEAIEPVSPTEAVVSAFAYDGQAPKRAMRLALFCGGQFVGLDRPRRMRKDLAARPGFEGSGKRRIGYRMRIPAEACSAERAAVAVAIDGDGLMAVLEPPPAL</sequence>
<feature type="transmembrane region" description="Helical" evidence="1">
    <location>
        <begin position="312"/>
        <end position="329"/>
    </location>
</feature>
<dbReference type="PANTHER" id="PTHR23028:SF131">
    <property type="entry name" value="BLR2367 PROTEIN"/>
    <property type="match status" value="1"/>
</dbReference>
<protein>
    <submittedName>
        <fullName evidence="3">Acyltransferase family protein</fullName>
    </submittedName>
</protein>
<keyword evidence="1" id="KW-0472">Membrane</keyword>
<feature type="transmembrane region" description="Helical" evidence="1">
    <location>
        <begin position="127"/>
        <end position="149"/>
    </location>
</feature>
<dbReference type="InterPro" id="IPR050879">
    <property type="entry name" value="Acyltransferase_3"/>
</dbReference>
<evidence type="ECO:0000256" key="1">
    <source>
        <dbReference type="SAM" id="Phobius"/>
    </source>
</evidence>
<evidence type="ECO:0000313" key="3">
    <source>
        <dbReference type="EMBL" id="HJE26194.1"/>
    </source>
</evidence>
<dbReference type="GO" id="GO:0016020">
    <property type="term" value="C:membrane"/>
    <property type="evidence" value="ECO:0007669"/>
    <property type="project" value="TreeGrafter"/>
</dbReference>
<name>A0A921E6J1_9HYPH</name>
<dbReference type="PANTHER" id="PTHR23028">
    <property type="entry name" value="ACETYLTRANSFERASE"/>
    <property type="match status" value="1"/>
</dbReference>
<dbReference type="AlphaFoldDB" id="A0A921E6J1"/>
<keyword evidence="3" id="KW-0012">Acyltransferase</keyword>
<feature type="transmembrane region" description="Helical" evidence="1">
    <location>
        <begin position="223"/>
        <end position="241"/>
    </location>
</feature>
<dbReference type="InterPro" id="IPR002656">
    <property type="entry name" value="Acyl_transf_3_dom"/>
</dbReference>
<feature type="transmembrane region" description="Helical" evidence="1">
    <location>
        <begin position="87"/>
        <end position="107"/>
    </location>
</feature>
<dbReference type="EMBL" id="DYYG01000069">
    <property type="protein sequence ID" value="HJE26194.1"/>
    <property type="molecule type" value="Genomic_DNA"/>
</dbReference>
<gene>
    <name evidence="3" type="ORF">K8W01_21305</name>
</gene>
<feature type="transmembrane region" description="Helical" evidence="1">
    <location>
        <begin position="193"/>
        <end position="211"/>
    </location>
</feature>
<organism evidence="3 4">
    <name type="scientific">Methylorubrum populi</name>
    <dbReference type="NCBI Taxonomy" id="223967"/>
    <lineage>
        <taxon>Bacteria</taxon>
        <taxon>Pseudomonadati</taxon>
        <taxon>Pseudomonadota</taxon>
        <taxon>Alphaproteobacteria</taxon>
        <taxon>Hyphomicrobiales</taxon>
        <taxon>Methylobacteriaceae</taxon>
        <taxon>Methylorubrum</taxon>
    </lineage>
</organism>
<feature type="transmembrane region" description="Helical" evidence="1">
    <location>
        <begin position="275"/>
        <end position="291"/>
    </location>
</feature>
<feature type="transmembrane region" description="Helical" evidence="1">
    <location>
        <begin position="169"/>
        <end position="186"/>
    </location>
</feature>
<reference evidence="3" key="2">
    <citation type="submission" date="2021-09" db="EMBL/GenBank/DDBJ databases">
        <authorList>
            <person name="Gilroy R."/>
        </authorList>
    </citation>
    <scope>NUCLEOTIDE SEQUENCE</scope>
    <source>
        <strain evidence="3">316</strain>
    </source>
</reference>
<dbReference type="Proteomes" id="UP000742631">
    <property type="component" value="Unassembled WGS sequence"/>
</dbReference>
<feature type="transmembrane region" description="Helical" evidence="1">
    <location>
        <begin position="375"/>
        <end position="394"/>
    </location>
</feature>
<feature type="domain" description="Acyltransferase 3" evidence="2">
    <location>
        <begin position="48"/>
        <end position="353"/>
    </location>
</feature>
<proteinExistence type="predicted"/>
<evidence type="ECO:0000313" key="4">
    <source>
        <dbReference type="Proteomes" id="UP000742631"/>
    </source>
</evidence>
<accession>A0A921E6J1</accession>
<keyword evidence="1" id="KW-1133">Transmembrane helix</keyword>
<feature type="transmembrane region" description="Helical" evidence="1">
    <location>
        <begin position="253"/>
        <end position="269"/>
    </location>
</feature>
<keyword evidence="3" id="KW-0808">Transferase</keyword>
<feature type="transmembrane region" description="Helical" evidence="1">
    <location>
        <begin position="335"/>
        <end position="354"/>
    </location>
</feature>
<evidence type="ECO:0000259" key="2">
    <source>
        <dbReference type="Pfam" id="PF01757"/>
    </source>
</evidence>
<reference evidence="3" key="1">
    <citation type="journal article" date="2021" name="PeerJ">
        <title>Extensive microbial diversity within the chicken gut microbiome revealed by metagenomics and culture.</title>
        <authorList>
            <person name="Gilroy R."/>
            <person name="Ravi A."/>
            <person name="Getino M."/>
            <person name="Pursley I."/>
            <person name="Horton D.L."/>
            <person name="Alikhan N.F."/>
            <person name="Baker D."/>
            <person name="Gharbi K."/>
            <person name="Hall N."/>
            <person name="Watson M."/>
            <person name="Adriaenssens E.M."/>
            <person name="Foster-Nyarko E."/>
            <person name="Jarju S."/>
            <person name="Secka A."/>
            <person name="Antonio M."/>
            <person name="Oren A."/>
            <person name="Chaudhuri R.R."/>
            <person name="La Ragione R."/>
            <person name="Hildebrand F."/>
            <person name="Pallen M.J."/>
        </authorList>
    </citation>
    <scope>NUCLEOTIDE SEQUENCE</scope>
    <source>
        <strain evidence="3">316</strain>
    </source>
</reference>
<dbReference type="GO" id="GO:0000271">
    <property type="term" value="P:polysaccharide biosynthetic process"/>
    <property type="evidence" value="ECO:0007669"/>
    <property type="project" value="TreeGrafter"/>
</dbReference>
<dbReference type="Pfam" id="PF01757">
    <property type="entry name" value="Acyl_transf_3"/>
    <property type="match status" value="1"/>
</dbReference>